<gene>
    <name evidence="4" type="primary">cd180</name>
</gene>
<evidence type="ECO:0000256" key="2">
    <source>
        <dbReference type="ARBA" id="ARBA00022737"/>
    </source>
</evidence>
<evidence type="ECO:0000313" key="4">
    <source>
        <dbReference type="RefSeq" id="XP_030623700.1"/>
    </source>
</evidence>
<dbReference type="PANTHER" id="PTHR45712:SF22">
    <property type="entry name" value="INSULIN-LIKE GROWTH FACTOR-BINDING PROTEIN COMPLEX ACID LABILE SUBUNIT"/>
    <property type="match status" value="1"/>
</dbReference>
<protein>
    <submittedName>
        <fullName evidence="4">CD180 antigen</fullName>
    </submittedName>
</protein>
<dbReference type="AlphaFoldDB" id="A0A6J2UT99"/>
<keyword evidence="2" id="KW-0677">Repeat</keyword>
<dbReference type="Proteomes" id="UP000504632">
    <property type="component" value="Chromosome 3"/>
</dbReference>
<keyword evidence="3" id="KW-1185">Reference proteome</keyword>
<evidence type="ECO:0000313" key="3">
    <source>
        <dbReference type="Proteomes" id="UP000504632"/>
    </source>
</evidence>
<dbReference type="InterPro" id="IPR001611">
    <property type="entry name" value="Leu-rich_rpt"/>
</dbReference>
<dbReference type="Gene3D" id="3.80.10.10">
    <property type="entry name" value="Ribonuclease Inhibitor"/>
    <property type="match status" value="1"/>
</dbReference>
<accession>A0A6J2UT99</accession>
<dbReference type="GeneID" id="115806981"/>
<dbReference type="InterPro" id="IPR032675">
    <property type="entry name" value="LRR_dom_sf"/>
</dbReference>
<dbReference type="RefSeq" id="XP_030623700.1">
    <property type="nucleotide sequence ID" value="XM_030767840.1"/>
</dbReference>
<dbReference type="OrthoDB" id="676979at2759"/>
<organism evidence="3 4">
    <name type="scientific">Chanos chanos</name>
    <name type="common">Milkfish</name>
    <name type="synonym">Mugil chanos</name>
    <dbReference type="NCBI Taxonomy" id="29144"/>
    <lineage>
        <taxon>Eukaryota</taxon>
        <taxon>Metazoa</taxon>
        <taxon>Chordata</taxon>
        <taxon>Craniata</taxon>
        <taxon>Vertebrata</taxon>
        <taxon>Euteleostomi</taxon>
        <taxon>Actinopterygii</taxon>
        <taxon>Neopterygii</taxon>
        <taxon>Teleostei</taxon>
        <taxon>Ostariophysi</taxon>
        <taxon>Gonorynchiformes</taxon>
        <taxon>Chanidae</taxon>
        <taxon>Chanos</taxon>
    </lineage>
</organism>
<dbReference type="InterPro" id="IPR050333">
    <property type="entry name" value="SLRP"/>
</dbReference>
<dbReference type="CTD" id="4064"/>
<dbReference type="GO" id="GO:0005615">
    <property type="term" value="C:extracellular space"/>
    <property type="evidence" value="ECO:0007669"/>
    <property type="project" value="TreeGrafter"/>
</dbReference>
<dbReference type="SUPFAM" id="SSF52058">
    <property type="entry name" value="L domain-like"/>
    <property type="match status" value="2"/>
</dbReference>
<dbReference type="PANTHER" id="PTHR45712">
    <property type="entry name" value="AGAP008170-PA"/>
    <property type="match status" value="1"/>
</dbReference>
<dbReference type="InParanoid" id="A0A6J2UT99"/>
<keyword evidence="1" id="KW-0433">Leucine-rich repeat</keyword>
<reference evidence="4" key="1">
    <citation type="submission" date="2025-08" db="UniProtKB">
        <authorList>
            <consortium name="RefSeq"/>
        </authorList>
    </citation>
    <scope>IDENTIFICATION</scope>
</reference>
<dbReference type="SMART" id="SM00369">
    <property type="entry name" value="LRR_TYP"/>
    <property type="match status" value="6"/>
</dbReference>
<proteinExistence type="predicted"/>
<name>A0A6J2UT99_CHACN</name>
<dbReference type="PROSITE" id="PS51450">
    <property type="entry name" value="LRR"/>
    <property type="match status" value="1"/>
</dbReference>
<dbReference type="Pfam" id="PF13855">
    <property type="entry name" value="LRR_8"/>
    <property type="match status" value="1"/>
</dbReference>
<sequence length="612" mass="68801">MNNITLLAEIIVNVKNGDDWCCSDCFLRSVPDKLPSSVRTLDFSFNYLSSLYNTTFHRLNELVSLDLTRCGIAFIYDDIFQNQQKLEHLILTGNPIVFIADTAFSALINLKYLSMVQASVNKLTDIPIANLNNLEILDLSGNDIQSLKGLDNFYQERLKKLRLDKNSIEKIERDDLRALKDGMDISFKGNDIVSIEAGAFEALKFHSLDFSDCFNKVDISVILTGLRGVTTNILKLGVYKDSPKTFIQSLSLQNLSDVTVQEINFQLQHFKDLKTTTFEGLTNLERLDFTRTHMSFLNIHISSLIHLVLNENNFEDICNISMANFSDLTHLSIRGNLWSKGLTLQKSCLASLSLLERLDLSHSNLKTGASCCANQLSGLSNLKHLNLSYNFAMQWDPLPFNATPQLRLLDCSHLYFTLNSSAPFQNLLLLETLNLSYTSVDLSNLHLFEGLKKLRLLNLKGNIIQGGTVTETTFSAHFLNTPLLQNLILSACGITSIEKKAFQVLSQLVYADLSENELLLLTTSAFFSLKQIHLNFARNTIVTVEVRDVEDLGENSSIDLSHNPLACNCTNIQFINWVKANGRKMKHLEETVCAATKPKSIDYIISNTATHF</sequence>
<evidence type="ECO:0000256" key="1">
    <source>
        <dbReference type="ARBA" id="ARBA00022614"/>
    </source>
</evidence>
<dbReference type="InterPro" id="IPR003591">
    <property type="entry name" value="Leu-rich_rpt_typical-subtyp"/>
</dbReference>